<dbReference type="EMBL" id="GISG01070353">
    <property type="protein sequence ID" value="MBA4629658.1"/>
    <property type="molecule type" value="Transcribed_RNA"/>
</dbReference>
<evidence type="ECO:0000256" key="1">
    <source>
        <dbReference type="SAM" id="MobiDB-lite"/>
    </source>
</evidence>
<dbReference type="AlphaFoldDB" id="A0A7C9EYV1"/>
<proteinExistence type="predicted"/>
<evidence type="ECO:0000313" key="2">
    <source>
        <dbReference type="EMBL" id="MBA4676005.1"/>
    </source>
</evidence>
<sequence length="127" mass="13727">MMARRPGFSALMVAEPPPLSLALSWSTLRTRSTPKPAILPLVSPISSTSSPARESAPCLRLSSPPLTSPAGRFSPLGRRLSSLLRMSRLCSSRSERDSSAGGRAAGAPARVSRRFSSRRLRKEAQRR</sequence>
<feature type="region of interest" description="Disordered" evidence="1">
    <location>
        <begin position="91"/>
        <end position="127"/>
    </location>
</feature>
<dbReference type="EMBL" id="GISG01269515">
    <property type="protein sequence ID" value="MBA4676005.1"/>
    <property type="molecule type" value="Transcribed_RNA"/>
</dbReference>
<name>A0A7C9EYV1_OPUST</name>
<feature type="compositionally biased region" description="Basic residues" evidence="1">
    <location>
        <begin position="111"/>
        <end position="121"/>
    </location>
</feature>
<feature type="region of interest" description="Disordered" evidence="1">
    <location>
        <begin position="41"/>
        <end position="74"/>
    </location>
</feature>
<accession>A0A7C9EYV1</accession>
<reference evidence="2" key="1">
    <citation type="journal article" date="2013" name="J. Plant Res.">
        <title>Effect of fungi and light on seed germination of three Opuntia species from semiarid lands of central Mexico.</title>
        <authorList>
            <person name="Delgado-Sanchez P."/>
            <person name="Jimenez-Bremont J.F."/>
            <person name="Guerrero-Gonzalez Mde L."/>
            <person name="Flores J."/>
        </authorList>
    </citation>
    <scope>NUCLEOTIDE SEQUENCE</scope>
    <source>
        <tissue evidence="2">Cladode</tissue>
    </source>
</reference>
<protein>
    <submittedName>
        <fullName evidence="2">Uncharacterized protein</fullName>
    </submittedName>
</protein>
<feature type="compositionally biased region" description="Low complexity" evidence="1">
    <location>
        <begin position="99"/>
        <end position="110"/>
    </location>
</feature>
<reference evidence="2" key="2">
    <citation type="submission" date="2020-07" db="EMBL/GenBank/DDBJ databases">
        <authorList>
            <person name="Vera ALvarez R."/>
            <person name="Arias-Moreno D.M."/>
            <person name="Jimenez-Jacinto V."/>
            <person name="Jimenez-Bremont J.F."/>
            <person name="Swaminathan K."/>
            <person name="Moose S.P."/>
            <person name="Guerrero-Gonzalez M.L."/>
            <person name="Marino-Ramirez L."/>
            <person name="Landsman D."/>
            <person name="Rodriguez-Kessler M."/>
            <person name="Delgado-Sanchez P."/>
        </authorList>
    </citation>
    <scope>NUCLEOTIDE SEQUENCE</scope>
    <source>
        <tissue evidence="2">Cladode</tissue>
    </source>
</reference>
<organism evidence="2">
    <name type="scientific">Opuntia streptacantha</name>
    <name type="common">Prickly pear cactus</name>
    <name type="synonym">Opuntia cardona</name>
    <dbReference type="NCBI Taxonomy" id="393608"/>
    <lineage>
        <taxon>Eukaryota</taxon>
        <taxon>Viridiplantae</taxon>
        <taxon>Streptophyta</taxon>
        <taxon>Embryophyta</taxon>
        <taxon>Tracheophyta</taxon>
        <taxon>Spermatophyta</taxon>
        <taxon>Magnoliopsida</taxon>
        <taxon>eudicotyledons</taxon>
        <taxon>Gunneridae</taxon>
        <taxon>Pentapetalae</taxon>
        <taxon>Caryophyllales</taxon>
        <taxon>Cactineae</taxon>
        <taxon>Cactaceae</taxon>
        <taxon>Opuntioideae</taxon>
        <taxon>Opuntia</taxon>
    </lineage>
</organism>